<proteinExistence type="predicted"/>
<sequence>MVDSFYGKPTKPDLFCGNIWSGSRTFVWNVASNVT</sequence>
<protein>
    <submittedName>
        <fullName evidence="1">Uncharacterized protein</fullName>
    </submittedName>
</protein>
<accession>A0A0E9V3F0</accession>
<name>A0A0E9V3F0_ANGAN</name>
<evidence type="ECO:0000313" key="1">
    <source>
        <dbReference type="EMBL" id="JAH72557.1"/>
    </source>
</evidence>
<dbReference type="EMBL" id="GBXM01036020">
    <property type="protein sequence ID" value="JAH72557.1"/>
    <property type="molecule type" value="Transcribed_RNA"/>
</dbReference>
<reference evidence="1" key="2">
    <citation type="journal article" date="2015" name="Fish Shellfish Immunol.">
        <title>Early steps in the European eel (Anguilla anguilla)-Vibrio vulnificus interaction in the gills: Role of the RtxA13 toxin.</title>
        <authorList>
            <person name="Callol A."/>
            <person name="Pajuelo D."/>
            <person name="Ebbesson L."/>
            <person name="Teles M."/>
            <person name="MacKenzie S."/>
            <person name="Amaro C."/>
        </authorList>
    </citation>
    <scope>NUCLEOTIDE SEQUENCE</scope>
</reference>
<dbReference type="AlphaFoldDB" id="A0A0E9V3F0"/>
<reference evidence="1" key="1">
    <citation type="submission" date="2014-11" db="EMBL/GenBank/DDBJ databases">
        <authorList>
            <person name="Amaro Gonzalez C."/>
        </authorList>
    </citation>
    <scope>NUCLEOTIDE SEQUENCE</scope>
</reference>
<organism evidence="1">
    <name type="scientific">Anguilla anguilla</name>
    <name type="common">European freshwater eel</name>
    <name type="synonym">Muraena anguilla</name>
    <dbReference type="NCBI Taxonomy" id="7936"/>
    <lineage>
        <taxon>Eukaryota</taxon>
        <taxon>Metazoa</taxon>
        <taxon>Chordata</taxon>
        <taxon>Craniata</taxon>
        <taxon>Vertebrata</taxon>
        <taxon>Euteleostomi</taxon>
        <taxon>Actinopterygii</taxon>
        <taxon>Neopterygii</taxon>
        <taxon>Teleostei</taxon>
        <taxon>Anguilliformes</taxon>
        <taxon>Anguillidae</taxon>
        <taxon>Anguilla</taxon>
    </lineage>
</organism>